<dbReference type="GO" id="GO:0000398">
    <property type="term" value="P:mRNA splicing, via spliceosome"/>
    <property type="evidence" value="ECO:0007669"/>
    <property type="project" value="UniProtKB-UniRule"/>
</dbReference>
<accession>A0A835Q156</accession>
<dbReference type="GO" id="GO:0071013">
    <property type="term" value="C:catalytic step 2 spliceosome"/>
    <property type="evidence" value="ECO:0007669"/>
    <property type="project" value="TreeGrafter"/>
</dbReference>
<organism evidence="8 9">
    <name type="scientific">Vanilla planifolia</name>
    <name type="common">Vanilla</name>
    <dbReference type="NCBI Taxonomy" id="51239"/>
    <lineage>
        <taxon>Eukaryota</taxon>
        <taxon>Viridiplantae</taxon>
        <taxon>Streptophyta</taxon>
        <taxon>Embryophyta</taxon>
        <taxon>Tracheophyta</taxon>
        <taxon>Spermatophyta</taxon>
        <taxon>Magnoliopsida</taxon>
        <taxon>Liliopsida</taxon>
        <taxon>Asparagales</taxon>
        <taxon>Orchidaceae</taxon>
        <taxon>Vanilloideae</taxon>
        <taxon>Vanilleae</taxon>
        <taxon>Vanilla</taxon>
    </lineage>
</organism>
<dbReference type="Pfam" id="PF08231">
    <property type="entry name" value="SYF2"/>
    <property type="match status" value="1"/>
</dbReference>
<dbReference type="Proteomes" id="UP000636800">
    <property type="component" value="Chromosome 11"/>
</dbReference>
<dbReference type="InterPro" id="IPR013260">
    <property type="entry name" value="mRNA_splic_SYF2"/>
</dbReference>
<comment type="caution">
    <text evidence="8">The sequence shown here is derived from an EMBL/GenBank/DDBJ whole genome shotgun (WGS) entry which is preliminary data.</text>
</comment>
<keyword evidence="3 7" id="KW-0507">mRNA processing</keyword>
<dbReference type="OrthoDB" id="8775810at2759"/>
<evidence type="ECO:0000256" key="1">
    <source>
        <dbReference type="ARBA" id="ARBA00004123"/>
    </source>
</evidence>
<dbReference type="PANTHER" id="PTHR13264:SF5">
    <property type="entry name" value="PRE-MRNA-SPLICING FACTOR SYF2"/>
    <property type="match status" value="1"/>
</dbReference>
<keyword evidence="9" id="KW-1185">Reference proteome</keyword>
<keyword evidence="5 7" id="KW-0508">mRNA splicing</keyword>
<evidence type="ECO:0000256" key="6">
    <source>
        <dbReference type="ARBA" id="ARBA00023242"/>
    </source>
</evidence>
<evidence type="ECO:0000256" key="3">
    <source>
        <dbReference type="ARBA" id="ARBA00022664"/>
    </source>
</evidence>
<gene>
    <name evidence="8" type="ORF">HPP92_021456</name>
</gene>
<proteinExistence type="inferred from homology"/>
<dbReference type="GO" id="GO:0000974">
    <property type="term" value="C:Prp19 complex"/>
    <property type="evidence" value="ECO:0007669"/>
    <property type="project" value="TreeGrafter"/>
</dbReference>
<dbReference type="AlphaFoldDB" id="A0A835Q156"/>
<comment type="subcellular location">
    <subcellularLocation>
        <location evidence="1 7">Nucleus</location>
    </subcellularLocation>
</comment>
<comment type="function">
    <text evidence="7">Involved in pre-mRNA splicing.</text>
</comment>
<evidence type="ECO:0000256" key="7">
    <source>
        <dbReference type="RuleBase" id="RU367148"/>
    </source>
</evidence>
<evidence type="ECO:0000313" key="8">
    <source>
        <dbReference type="EMBL" id="KAG0461159.1"/>
    </source>
</evidence>
<name>A0A835Q156_VANPL</name>
<reference evidence="8 9" key="1">
    <citation type="journal article" date="2020" name="Nat. Food">
        <title>A phased Vanilla planifolia genome enables genetic improvement of flavour and production.</title>
        <authorList>
            <person name="Hasing T."/>
            <person name="Tang H."/>
            <person name="Brym M."/>
            <person name="Khazi F."/>
            <person name="Huang T."/>
            <person name="Chambers A.H."/>
        </authorList>
    </citation>
    <scope>NUCLEOTIDE SEQUENCE [LARGE SCALE GENOMIC DNA]</scope>
    <source>
        <tissue evidence="8">Leaf</tissue>
    </source>
</reference>
<evidence type="ECO:0000256" key="4">
    <source>
        <dbReference type="ARBA" id="ARBA00022728"/>
    </source>
</evidence>
<comment type="subunit">
    <text evidence="7">May be part of a spliceosome complex.</text>
</comment>
<dbReference type="EMBL" id="JADCNL010000011">
    <property type="protein sequence ID" value="KAG0461159.1"/>
    <property type="molecule type" value="Genomic_DNA"/>
</dbReference>
<dbReference type="GO" id="GO:0071014">
    <property type="term" value="C:post-mRNA release spliceosomal complex"/>
    <property type="evidence" value="ECO:0007669"/>
    <property type="project" value="TreeGrafter"/>
</dbReference>
<comment type="similarity">
    <text evidence="2 7">Belongs to the SYF2 family.</text>
</comment>
<keyword evidence="4 7" id="KW-0747">Spliceosome</keyword>
<sequence>MLLLCVVFNQKVLYNAYKKRTKKIEVDMDANNKAKEADLKFYRDASSPQYKKGSKAFEENIDRMVKELHDRQAKCNAFGKWRKFHEEKDIDSINDFNGHFNKKIERAFGKYTLKNNLEKRSVLPD</sequence>
<evidence type="ECO:0000256" key="2">
    <source>
        <dbReference type="ARBA" id="ARBA00010028"/>
    </source>
</evidence>
<evidence type="ECO:0000313" key="9">
    <source>
        <dbReference type="Proteomes" id="UP000636800"/>
    </source>
</evidence>
<protein>
    <recommendedName>
        <fullName evidence="7">Pre-mRNA-splicing factor SYF2</fullName>
    </recommendedName>
</protein>
<keyword evidence="6 7" id="KW-0539">Nucleus</keyword>
<dbReference type="PANTHER" id="PTHR13264">
    <property type="entry name" value="GCIP-INTERACTING PROTEIN P29"/>
    <property type="match status" value="1"/>
</dbReference>
<evidence type="ECO:0000256" key="5">
    <source>
        <dbReference type="ARBA" id="ARBA00023187"/>
    </source>
</evidence>